<evidence type="ECO:0000313" key="2">
    <source>
        <dbReference type="Proteomes" id="UP001055453"/>
    </source>
</evidence>
<dbReference type="EMBL" id="AP025732">
    <property type="protein sequence ID" value="BDI17423.1"/>
    <property type="molecule type" value="Genomic_DNA"/>
</dbReference>
<sequence length="57" mass="6415">MGILKFTTDFQELYDVQFLAGVQHPMLLNQELKEICQAFTAPDLNCSLRLSAVIAND</sequence>
<dbReference type="RefSeq" id="WP_251955331.1">
    <property type="nucleotide sequence ID" value="NZ_AP025732.1"/>
</dbReference>
<proteinExistence type="predicted"/>
<protein>
    <submittedName>
        <fullName evidence="1">Uncharacterized protein</fullName>
    </submittedName>
</protein>
<gene>
    <name evidence="1" type="ORF">ANSO36C_32250</name>
</gene>
<accession>A0ABN6Q2E8</accession>
<evidence type="ECO:0000313" key="1">
    <source>
        <dbReference type="EMBL" id="BDI17423.1"/>
    </source>
</evidence>
<reference evidence="1" key="1">
    <citation type="submission" date="2022-04" db="EMBL/GenBank/DDBJ databases">
        <title>Complete genome sequence of a cyanobacterium, Nostoc sp. SO-36, isolated in Antarctica.</title>
        <authorList>
            <person name="Kanesaki Y."/>
            <person name="Effendi D."/>
            <person name="Sakamoto T."/>
            <person name="Ohtani S."/>
            <person name="Awai K."/>
        </authorList>
    </citation>
    <scope>NUCLEOTIDE SEQUENCE</scope>
    <source>
        <strain evidence="1">SO-36</strain>
    </source>
</reference>
<keyword evidence="2" id="KW-1185">Reference proteome</keyword>
<name>A0ABN6Q2E8_NOSCO</name>
<dbReference type="Proteomes" id="UP001055453">
    <property type="component" value="Chromosome"/>
</dbReference>
<organism evidence="1 2">
    <name type="scientific">Nostoc cf. commune SO-36</name>
    <dbReference type="NCBI Taxonomy" id="449208"/>
    <lineage>
        <taxon>Bacteria</taxon>
        <taxon>Bacillati</taxon>
        <taxon>Cyanobacteriota</taxon>
        <taxon>Cyanophyceae</taxon>
        <taxon>Nostocales</taxon>
        <taxon>Nostocaceae</taxon>
        <taxon>Nostoc</taxon>
    </lineage>
</organism>